<feature type="region of interest" description="Disordered" evidence="1">
    <location>
        <begin position="1"/>
        <end position="21"/>
    </location>
</feature>
<accession>A0ABR0MGF7</accession>
<protein>
    <submittedName>
        <fullName evidence="2">Uncharacterized protein</fullName>
    </submittedName>
</protein>
<proteinExistence type="predicted"/>
<dbReference type="EMBL" id="JARKNE010000013">
    <property type="protein sequence ID" value="KAK5772336.1"/>
    <property type="molecule type" value="Genomic_DNA"/>
</dbReference>
<keyword evidence="3" id="KW-1185">Reference proteome</keyword>
<comment type="caution">
    <text evidence="2">The sequence shown here is derived from an EMBL/GenBank/DDBJ whole genome shotgun (WGS) entry which is preliminary data.</text>
</comment>
<name>A0ABR0MGF7_GOSAR</name>
<organism evidence="2 3">
    <name type="scientific">Gossypium arboreum</name>
    <name type="common">Tree cotton</name>
    <name type="synonym">Gossypium nanking</name>
    <dbReference type="NCBI Taxonomy" id="29729"/>
    <lineage>
        <taxon>Eukaryota</taxon>
        <taxon>Viridiplantae</taxon>
        <taxon>Streptophyta</taxon>
        <taxon>Embryophyta</taxon>
        <taxon>Tracheophyta</taxon>
        <taxon>Spermatophyta</taxon>
        <taxon>Magnoliopsida</taxon>
        <taxon>eudicotyledons</taxon>
        <taxon>Gunneridae</taxon>
        <taxon>Pentapetalae</taxon>
        <taxon>rosids</taxon>
        <taxon>malvids</taxon>
        <taxon>Malvales</taxon>
        <taxon>Malvaceae</taxon>
        <taxon>Malvoideae</taxon>
        <taxon>Gossypium</taxon>
    </lineage>
</organism>
<dbReference type="Proteomes" id="UP001358586">
    <property type="component" value="Chromosome 13"/>
</dbReference>
<sequence>MRSLGDKSRDNQGDLGEGSRFDVLGKNQELTEVEEANMGTIDFNDGAGLKVGKADASPFHLQTVQVLGGLDSNRNRVVKLSKIVQIMTKGSTSFTFSEKSASLTGIEASIKGIAEGIQRESEFGTFTCRDSVAMEGVDVAEACNIQVEIGSPSNSPNFNSLNKSQFVWLTNGDRNTKYFHNRARTRRKSNEIEGLIIGNGVWCFDDDKLRQHAVGYFQELYTARLRVAGTFSCHGMFLLLSLNDRDLLSMEATSEKIYKAASSMAPPKAPGIEIKRRFSFHKHLGEITSVICEDIGVSRVDDLGKYLGMPIFNQRVTKDDGQVVNFLNDTWLRHIGLPKDLFEGPGVLDETLRACDMTDVSGMGLAWTTSFVNSKSCKLHRIQKVSGDHWSLPEKRRVKLNTDGALFESNNIVAIG</sequence>
<evidence type="ECO:0000256" key="1">
    <source>
        <dbReference type="SAM" id="MobiDB-lite"/>
    </source>
</evidence>
<feature type="compositionally biased region" description="Basic and acidic residues" evidence="1">
    <location>
        <begin position="1"/>
        <end position="20"/>
    </location>
</feature>
<reference evidence="2 3" key="1">
    <citation type="submission" date="2023-03" db="EMBL/GenBank/DDBJ databases">
        <title>WGS of Gossypium arboreum.</title>
        <authorList>
            <person name="Yu D."/>
        </authorList>
    </citation>
    <scope>NUCLEOTIDE SEQUENCE [LARGE SCALE GENOMIC DNA]</scope>
    <source>
        <tissue evidence="2">Leaf</tissue>
    </source>
</reference>
<evidence type="ECO:0000313" key="3">
    <source>
        <dbReference type="Proteomes" id="UP001358586"/>
    </source>
</evidence>
<evidence type="ECO:0000313" key="2">
    <source>
        <dbReference type="EMBL" id="KAK5772336.1"/>
    </source>
</evidence>
<gene>
    <name evidence="2" type="ORF">PVK06_048621</name>
</gene>